<feature type="domain" description="HIT" evidence="2">
    <location>
        <begin position="54"/>
        <end position="161"/>
    </location>
</feature>
<evidence type="ECO:0000256" key="1">
    <source>
        <dbReference type="PROSITE-ProRule" id="PRU00464"/>
    </source>
</evidence>
<evidence type="ECO:0000259" key="2">
    <source>
        <dbReference type="PROSITE" id="PS51084"/>
    </source>
</evidence>
<dbReference type="SUPFAM" id="SSF54197">
    <property type="entry name" value="HIT-like"/>
    <property type="match status" value="1"/>
</dbReference>
<dbReference type="PANTHER" id="PTHR23089">
    <property type="entry name" value="HISTIDINE TRIAD HIT PROTEIN"/>
    <property type="match status" value="1"/>
</dbReference>
<dbReference type="RefSeq" id="XP_017780870.1">
    <property type="nucleotide sequence ID" value="XM_017925381.1"/>
</dbReference>
<dbReference type="InterPro" id="IPR019808">
    <property type="entry name" value="Histidine_triad_CS"/>
</dbReference>
<dbReference type="CDD" id="cd01276">
    <property type="entry name" value="PKCI_related"/>
    <property type="match status" value="1"/>
</dbReference>
<reference evidence="4" key="1">
    <citation type="submission" date="2025-08" db="UniProtKB">
        <authorList>
            <consortium name="RefSeq"/>
        </authorList>
    </citation>
    <scope>IDENTIFICATION</scope>
    <source>
        <tissue evidence="4">Whole Larva</tissue>
    </source>
</reference>
<dbReference type="PRINTS" id="PR00332">
    <property type="entry name" value="HISTRIAD"/>
</dbReference>
<gene>
    <name evidence="4" type="primary">LOC108565772</name>
</gene>
<dbReference type="InterPro" id="IPR001310">
    <property type="entry name" value="Histidine_triad_HIT"/>
</dbReference>
<evidence type="ECO:0000313" key="4">
    <source>
        <dbReference type="RefSeq" id="XP_017780870.1"/>
    </source>
</evidence>
<dbReference type="GeneID" id="108565772"/>
<dbReference type="Pfam" id="PF01230">
    <property type="entry name" value="HIT"/>
    <property type="match status" value="1"/>
</dbReference>
<organism evidence="3 4">
    <name type="scientific">Nicrophorus vespilloides</name>
    <name type="common">Boreal carrion beetle</name>
    <dbReference type="NCBI Taxonomy" id="110193"/>
    <lineage>
        <taxon>Eukaryota</taxon>
        <taxon>Metazoa</taxon>
        <taxon>Ecdysozoa</taxon>
        <taxon>Arthropoda</taxon>
        <taxon>Hexapoda</taxon>
        <taxon>Insecta</taxon>
        <taxon>Pterygota</taxon>
        <taxon>Neoptera</taxon>
        <taxon>Endopterygota</taxon>
        <taxon>Coleoptera</taxon>
        <taxon>Polyphaga</taxon>
        <taxon>Staphyliniformia</taxon>
        <taxon>Silphidae</taxon>
        <taxon>Nicrophorinae</taxon>
        <taxon>Nicrophorus</taxon>
    </lineage>
</organism>
<dbReference type="InterPro" id="IPR011146">
    <property type="entry name" value="HIT-like"/>
</dbReference>
<dbReference type="Proteomes" id="UP000695000">
    <property type="component" value="Unplaced"/>
</dbReference>
<sequence length="161" mass="18053">MLPVLSRIIRTAGGSQCRSFASLTGLLQSQSAEKENEMVKALREAKKNQSGRNIFDSIVEKQIKVDVLYEDDHCMAFKDVNPQAPTHFLVIPKTRIQMLEQATDEHESILGKLLLTAKRLANERLPNGYRVVINNGPEGCQSVYYLHVHVIGGRQLTWPPG</sequence>
<dbReference type="PROSITE" id="PS51084">
    <property type="entry name" value="HIT_2"/>
    <property type="match status" value="1"/>
</dbReference>
<keyword evidence="3" id="KW-1185">Reference proteome</keyword>
<comment type="caution">
    <text evidence="1">Lacks conserved residue(s) required for the propagation of feature annotation.</text>
</comment>
<accession>A0ABM1N220</accession>
<proteinExistence type="predicted"/>
<protein>
    <submittedName>
        <fullName evidence="4">Uncharacterized HIT-like protein Synpcc7942_1390</fullName>
    </submittedName>
</protein>
<name>A0ABM1N220_NICVS</name>
<dbReference type="Gene3D" id="3.30.428.10">
    <property type="entry name" value="HIT-like"/>
    <property type="match status" value="1"/>
</dbReference>
<dbReference type="PROSITE" id="PS00892">
    <property type="entry name" value="HIT_1"/>
    <property type="match status" value="1"/>
</dbReference>
<dbReference type="InterPro" id="IPR036265">
    <property type="entry name" value="HIT-like_sf"/>
</dbReference>
<evidence type="ECO:0000313" key="3">
    <source>
        <dbReference type="Proteomes" id="UP000695000"/>
    </source>
</evidence>